<dbReference type="Proteomes" id="UP000198953">
    <property type="component" value="Unassembled WGS sequence"/>
</dbReference>
<protein>
    <submittedName>
        <fullName evidence="1">Uncharacterized protein</fullName>
    </submittedName>
</protein>
<reference evidence="1 2" key="1">
    <citation type="submission" date="2016-10" db="EMBL/GenBank/DDBJ databases">
        <authorList>
            <person name="de Groot N.N."/>
        </authorList>
    </citation>
    <scope>NUCLEOTIDE SEQUENCE [LARGE SCALE GENOMIC DNA]</scope>
    <source>
        <strain evidence="1 2">DSM 43357</strain>
    </source>
</reference>
<evidence type="ECO:0000313" key="2">
    <source>
        <dbReference type="Proteomes" id="UP000198953"/>
    </source>
</evidence>
<accession>A0A1H7ZTI6</accession>
<dbReference type="EMBL" id="FOBF01000015">
    <property type="protein sequence ID" value="SEM61750.1"/>
    <property type="molecule type" value="Genomic_DNA"/>
</dbReference>
<evidence type="ECO:0000313" key="1">
    <source>
        <dbReference type="EMBL" id="SEM61750.1"/>
    </source>
</evidence>
<keyword evidence="2" id="KW-1185">Reference proteome</keyword>
<organism evidence="1 2">
    <name type="scientific">Nonomuraea pusilla</name>
    <dbReference type="NCBI Taxonomy" id="46177"/>
    <lineage>
        <taxon>Bacteria</taxon>
        <taxon>Bacillati</taxon>
        <taxon>Actinomycetota</taxon>
        <taxon>Actinomycetes</taxon>
        <taxon>Streptosporangiales</taxon>
        <taxon>Streptosporangiaceae</taxon>
        <taxon>Nonomuraea</taxon>
    </lineage>
</organism>
<proteinExistence type="predicted"/>
<dbReference type="SUPFAM" id="SSF55961">
    <property type="entry name" value="Bet v1-like"/>
    <property type="match status" value="1"/>
</dbReference>
<sequence>MDIDGNLIRGEFVEVDRPRTVVVTWGLEGDDVLPAGSTKVAFRLTPTATAAA</sequence>
<dbReference type="Gene3D" id="3.30.530.20">
    <property type="match status" value="1"/>
</dbReference>
<dbReference type="AlphaFoldDB" id="A0A1H7ZTI6"/>
<dbReference type="InterPro" id="IPR023393">
    <property type="entry name" value="START-like_dom_sf"/>
</dbReference>
<gene>
    <name evidence="1" type="ORF">SAMN05660976_05617</name>
</gene>
<name>A0A1H7ZTI6_9ACTN</name>